<dbReference type="RefSeq" id="WP_151154968.1">
    <property type="nucleotide sequence ID" value="NZ_VZRA01000001.1"/>
</dbReference>
<feature type="domain" description="Flavoprotein" evidence="6">
    <location>
        <begin position="5"/>
        <end position="189"/>
    </location>
</feature>
<evidence type="ECO:0000256" key="1">
    <source>
        <dbReference type="ARBA" id="ARBA00022602"/>
    </source>
</evidence>
<dbReference type="EC" id="2.5.1.129" evidence="5"/>
<feature type="binding site" evidence="5">
    <location>
        <position position="184"/>
    </location>
    <ligand>
        <name>dimethylallyl phosphate</name>
        <dbReference type="ChEBI" id="CHEBI:88052"/>
    </ligand>
</feature>
<comment type="function">
    <text evidence="5">Flavin prenyltransferase that catalyzes the synthesis of the prenylated FMN cofactor (prenyl-FMN) for 4-hydroxy-3-polyprenylbenzoic acid decarboxylase UbiD. The prenyltransferase is metal-independent and links a dimethylallyl moiety from dimethylallyl monophosphate (DMAP) to the flavin N5 and C6 atoms of FMN.</text>
</comment>
<evidence type="ECO:0000256" key="3">
    <source>
        <dbReference type="ARBA" id="ARBA00022643"/>
    </source>
</evidence>
<feature type="binding site" evidence="5">
    <location>
        <position position="138"/>
    </location>
    <ligand>
        <name>FMN</name>
        <dbReference type="ChEBI" id="CHEBI:58210"/>
    </ligand>
</feature>
<comment type="caution">
    <text evidence="7">The sequence shown here is derived from an EMBL/GenBank/DDBJ whole genome shotgun (WGS) entry which is preliminary data.</text>
</comment>
<keyword evidence="4 5" id="KW-0808">Transferase</keyword>
<proteinExistence type="inferred from homology"/>
<dbReference type="SUPFAM" id="SSF52507">
    <property type="entry name" value="Homo-oligomeric flavin-containing Cys decarboxylases, HFCD"/>
    <property type="match status" value="1"/>
</dbReference>
<dbReference type="InterPro" id="IPR003382">
    <property type="entry name" value="Flavoprotein"/>
</dbReference>
<feature type="binding site" evidence="5">
    <location>
        <position position="39"/>
    </location>
    <ligand>
        <name>FMN</name>
        <dbReference type="ChEBI" id="CHEBI:58210"/>
    </ligand>
</feature>
<evidence type="ECO:0000256" key="4">
    <source>
        <dbReference type="ARBA" id="ARBA00022679"/>
    </source>
</evidence>
<organism evidence="7 8">
    <name type="scientific">Oryzomonas sagensis</name>
    <dbReference type="NCBI Taxonomy" id="2603857"/>
    <lineage>
        <taxon>Bacteria</taxon>
        <taxon>Pseudomonadati</taxon>
        <taxon>Thermodesulfobacteriota</taxon>
        <taxon>Desulfuromonadia</taxon>
        <taxon>Geobacterales</taxon>
        <taxon>Geobacteraceae</taxon>
        <taxon>Oryzomonas</taxon>
    </lineage>
</organism>
<gene>
    <name evidence="5" type="primary">ubiX</name>
    <name evidence="7" type="ORF">F6V30_02730</name>
</gene>
<keyword evidence="1 5" id="KW-0637">Prenyltransferase</keyword>
<keyword evidence="3 5" id="KW-0288">FMN</keyword>
<evidence type="ECO:0000256" key="5">
    <source>
        <dbReference type="HAMAP-Rule" id="MF_01984"/>
    </source>
</evidence>
<evidence type="ECO:0000256" key="2">
    <source>
        <dbReference type="ARBA" id="ARBA00022630"/>
    </source>
</evidence>
<keyword evidence="8" id="KW-1185">Reference proteome</keyword>
<sequence>MTAQKRVLVALTGASGSIYGIRLMEELLKRGFLLTVAASESGQLVCREETGLDLGDAPSTATARLCAHLGVKLGVEVVAADDLLACAASGSAAPAAMVVAPCSMGTLARIACGTSGNLIERAADVMLKERRPLLLVPRETPLSEIHLENMLKLARAGVRIIPAMPAFYHQPATIDDLVNFVVGKVLDQLDIPNELFKRWGER</sequence>
<comment type="similarity">
    <text evidence="5">Belongs to the UbiX/PAD1 family.</text>
</comment>
<feature type="binding site" evidence="5">
    <location>
        <begin position="13"/>
        <end position="15"/>
    </location>
    <ligand>
        <name>FMN</name>
        <dbReference type="ChEBI" id="CHEBI:58210"/>
    </ligand>
</feature>
<dbReference type="NCBIfam" id="TIGR00421">
    <property type="entry name" value="ubiX_pad"/>
    <property type="match status" value="1"/>
</dbReference>
<dbReference type="NCBIfam" id="NF004685">
    <property type="entry name" value="PRK06029.1"/>
    <property type="match status" value="1"/>
</dbReference>
<dbReference type="InterPro" id="IPR036551">
    <property type="entry name" value="Flavin_trans-like"/>
</dbReference>
<evidence type="ECO:0000313" key="7">
    <source>
        <dbReference type="EMBL" id="KAB0671512.1"/>
    </source>
</evidence>
<dbReference type="InterPro" id="IPR004507">
    <property type="entry name" value="UbiX-like"/>
</dbReference>
<dbReference type="PANTHER" id="PTHR43374:SF1">
    <property type="entry name" value="FLAVIN PRENYLTRANSFERASE PAD1, MITOCHONDRIAL"/>
    <property type="match status" value="1"/>
</dbReference>
<protein>
    <recommendedName>
        <fullName evidence="5">Flavin prenyltransferase UbiX</fullName>
        <ecNumber evidence="5">2.5.1.129</ecNumber>
    </recommendedName>
</protein>
<dbReference type="Gene3D" id="3.40.50.1950">
    <property type="entry name" value="Flavin prenyltransferase-like"/>
    <property type="match status" value="1"/>
</dbReference>
<keyword evidence="2 5" id="KW-0285">Flavoprotein</keyword>
<dbReference type="EMBL" id="VZRA01000001">
    <property type="protein sequence ID" value="KAB0671512.1"/>
    <property type="molecule type" value="Genomic_DNA"/>
</dbReference>
<feature type="binding site" evidence="5">
    <location>
        <begin position="103"/>
        <end position="106"/>
    </location>
    <ligand>
        <name>FMN</name>
        <dbReference type="ChEBI" id="CHEBI:58210"/>
    </ligand>
</feature>
<comment type="catalytic activity">
    <reaction evidence="5">
        <text>dimethylallyl phosphate + FMNH2 = prenylated FMNH2 + phosphate</text>
        <dbReference type="Rhea" id="RHEA:37743"/>
        <dbReference type="ChEBI" id="CHEBI:43474"/>
        <dbReference type="ChEBI" id="CHEBI:57618"/>
        <dbReference type="ChEBI" id="CHEBI:87467"/>
        <dbReference type="ChEBI" id="CHEBI:88052"/>
        <dbReference type="EC" id="2.5.1.129"/>
    </reaction>
</comment>
<accession>A0ABQ6TRC0</accession>
<dbReference type="Proteomes" id="UP000798046">
    <property type="component" value="Unassembled WGS sequence"/>
</dbReference>
<evidence type="ECO:0000259" key="6">
    <source>
        <dbReference type="Pfam" id="PF02441"/>
    </source>
</evidence>
<dbReference type="HAMAP" id="MF_01984">
    <property type="entry name" value="ubiX_pad"/>
    <property type="match status" value="1"/>
</dbReference>
<evidence type="ECO:0000313" key="8">
    <source>
        <dbReference type="Proteomes" id="UP000798046"/>
    </source>
</evidence>
<name>A0ABQ6TRC0_9BACT</name>
<dbReference type="Pfam" id="PF02441">
    <property type="entry name" value="Flavoprotein"/>
    <property type="match status" value="1"/>
</dbReference>
<reference evidence="7 8" key="1">
    <citation type="journal article" date="2020" name="Microorganisms">
        <title>Description of Three Novel Members in the Family Geobacteraceae, Oryzomonas japonicum gen. nov., sp. nov., Oryzomonas sagensis sp. nov., and Oryzomonas ruber sp. nov.</title>
        <authorList>
            <person name="Xu Z."/>
            <person name="Masuda Y."/>
            <person name="Hayakawa C."/>
            <person name="Ushijima N."/>
            <person name="Kawano K."/>
            <person name="Shiratori Y."/>
            <person name="Senoo K."/>
            <person name="Itoh H."/>
        </authorList>
    </citation>
    <scope>NUCLEOTIDE SEQUENCE [LARGE SCALE GENOMIC DNA]</scope>
    <source>
        <strain evidence="7 8">Red100</strain>
    </source>
</reference>
<dbReference type="PANTHER" id="PTHR43374">
    <property type="entry name" value="FLAVIN PRENYLTRANSFERASE"/>
    <property type="match status" value="1"/>
</dbReference>
<comment type="caution">
    <text evidence="5">Lacks conserved residue(s) required for the propagation of feature annotation.</text>
</comment>
<feature type="binding site" evidence="5">
    <location>
        <position position="168"/>
    </location>
    <ligand>
        <name>dimethylallyl phosphate</name>
        <dbReference type="ChEBI" id="CHEBI:88052"/>
    </ligand>
</feature>